<dbReference type="InterPro" id="IPR032342">
    <property type="entry name" value="DUF4861"/>
</dbReference>
<evidence type="ECO:0000313" key="2">
    <source>
        <dbReference type="EMBL" id="MBB3874284.1"/>
    </source>
</evidence>
<dbReference type="Pfam" id="PF16153">
    <property type="entry name" value="DUF4861"/>
    <property type="match status" value="1"/>
</dbReference>
<dbReference type="RefSeq" id="WP_147034817.1">
    <property type="nucleotide sequence ID" value="NZ_JACIDB010000001.1"/>
</dbReference>
<accession>A0AAW3TNV4</accession>
<feature type="chain" id="PRO_5043677502" description="DUF4861 domain-containing protein" evidence="1">
    <location>
        <begin position="30"/>
        <end position="301"/>
    </location>
</feature>
<name>A0AAW3TNV4_9SPHN</name>
<organism evidence="2 3">
    <name type="scientific">Sphingomonas aquatilis</name>
    <dbReference type="NCBI Taxonomy" id="93063"/>
    <lineage>
        <taxon>Bacteria</taxon>
        <taxon>Pseudomonadati</taxon>
        <taxon>Pseudomonadota</taxon>
        <taxon>Alphaproteobacteria</taxon>
        <taxon>Sphingomonadales</taxon>
        <taxon>Sphingomonadaceae</taxon>
        <taxon>Sphingomonas</taxon>
    </lineage>
</organism>
<dbReference type="AlphaFoldDB" id="A0AAW3TNV4"/>
<evidence type="ECO:0008006" key="4">
    <source>
        <dbReference type="Google" id="ProtNLM"/>
    </source>
</evidence>
<evidence type="ECO:0000313" key="3">
    <source>
        <dbReference type="Proteomes" id="UP000528945"/>
    </source>
</evidence>
<gene>
    <name evidence="2" type="ORF">GGR47_000500</name>
</gene>
<proteinExistence type="predicted"/>
<dbReference type="EMBL" id="JACIDB010000001">
    <property type="protein sequence ID" value="MBB3874284.1"/>
    <property type="molecule type" value="Genomic_DNA"/>
</dbReference>
<evidence type="ECO:0000256" key="1">
    <source>
        <dbReference type="SAM" id="SignalP"/>
    </source>
</evidence>
<keyword evidence="3" id="KW-1185">Reference proteome</keyword>
<protein>
    <recommendedName>
        <fullName evidence="4">DUF4861 domain-containing protein</fullName>
    </recommendedName>
</protein>
<dbReference type="Proteomes" id="UP000528945">
    <property type="component" value="Unassembled WGS sequence"/>
</dbReference>
<feature type="signal peptide" evidence="1">
    <location>
        <begin position="1"/>
        <end position="29"/>
    </location>
</feature>
<comment type="caution">
    <text evidence="2">The sequence shown here is derived from an EMBL/GenBank/DDBJ whole genome shotgun (WGS) entry which is preliminary data.</text>
</comment>
<reference evidence="2 3" key="1">
    <citation type="submission" date="2020-08" db="EMBL/GenBank/DDBJ databases">
        <title>Genomic Encyclopedia of Type Strains, Phase IV (KMG-IV): sequencing the most valuable type-strain genomes for metagenomic binning, comparative biology and taxonomic classification.</title>
        <authorList>
            <person name="Goeker M."/>
        </authorList>
    </citation>
    <scope>NUCLEOTIDE SEQUENCE [LARGE SCALE GENOMIC DNA]</scope>
    <source>
        <strain evidence="2 3">DSM 15581</strain>
    </source>
</reference>
<sequence length="301" mass="33105">MARPHLPLPRRSMLAVLPLLVAASPQPSAPATDAPQAAVVFAPYRHDDLLWENDRTAHRIYGHALEAAEPPSSSGIDAWGKAIRAPFMDRQLRTGDQHADHGEGLDFYDVHGSRGAGGLGIWYDNKLWTSRNFIRHRILSAGPKVADFAVDYAPWPVDVVRKVWETRRFTLPTRTNFTRMTSTLQSDTPAPLTVGIGIAKRATDGKPGSFAANAKTGRFTWWGATNPKKGTMGVALMVDPAAIAGVTEDYDNYLVLVTVMPGKPFVYYMGAAWDRGPDIHDRAQWQAYVDAQTPSFLPSAR</sequence>
<keyword evidence="1" id="KW-0732">Signal</keyword>